<accession>A0A9D5K9Y9</accession>
<dbReference type="EMBL" id="WJKJ01000126">
    <property type="protein sequence ID" value="MBD3364354.1"/>
    <property type="molecule type" value="Genomic_DNA"/>
</dbReference>
<gene>
    <name evidence="1" type="ORF">GF359_03970</name>
</gene>
<organism evidence="1 2">
    <name type="scientific">candidate division WOR-3 bacterium</name>
    <dbReference type="NCBI Taxonomy" id="2052148"/>
    <lineage>
        <taxon>Bacteria</taxon>
        <taxon>Bacteria division WOR-3</taxon>
    </lineage>
</organism>
<dbReference type="AlphaFoldDB" id="A0A9D5K9Y9"/>
<reference evidence="1" key="1">
    <citation type="submission" date="2019-11" db="EMBL/GenBank/DDBJ databases">
        <title>Microbial mats filling the niche in hypersaline microbial mats.</title>
        <authorList>
            <person name="Wong H.L."/>
            <person name="Macleod F.I."/>
            <person name="White R.A. III"/>
            <person name="Burns B.P."/>
        </authorList>
    </citation>
    <scope>NUCLEOTIDE SEQUENCE</scope>
    <source>
        <strain evidence="1">Bin_327</strain>
    </source>
</reference>
<protein>
    <submittedName>
        <fullName evidence="1">Uncharacterized protein</fullName>
    </submittedName>
</protein>
<evidence type="ECO:0000313" key="2">
    <source>
        <dbReference type="Proteomes" id="UP000630660"/>
    </source>
</evidence>
<proteinExistence type="predicted"/>
<dbReference type="Proteomes" id="UP000630660">
    <property type="component" value="Unassembled WGS sequence"/>
</dbReference>
<sequence>MSIILPLPENLSNLLEEQEEARKKTIVMIAEQPDWQEHIQLIHDSMNIVDFIAIKRIHQNENELILRGLAARLFNDYSAAFDLLLTGYYQVSLMVQRDIFECALLLSKFALDRDSIQRWKNVNPENNQEKNEFRPNEIRKLLKESTGIPVGNTSNIDYMYKLLCELGVHPTYIGINSLLGDDVGKNRLLKVGPMINKFKFRSCLSDFVRISAMAAGSLVDAFNIENLEEKYRPTCKKHRELCKLWFTKHGTFPGKLPKY</sequence>
<evidence type="ECO:0000313" key="1">
    <source>
        <dbReference type="EMBL" id="MBD3364354.1"/>
    </source>
</evidence>
<comment type="caution">
    <text evidence="1">The sequence shown here is derived from an EMBL/GenBank/DDBJ whole genome shotgun (WGS) entry which is preliminary data.</text>
</comment>
<name>A0A9D5K9Y9_UNCW3</name>